<organism evidence="1 2">
    <name type="scientific">Streblomastix strix</name>
    <dbReference type="NCBI Taxonomy" id="222440"/>
    <lineage>
        <taxon>Eukaryota</taxon>
        <taxon>Metamonada</taxon>
        <taxon>Preaxostyla</taxon>
        <taxon>Oxymonadida</taxon>
        <taxon>Streblomastigidae</taxon>
        <taxon>Streblomastix</taxon>
    </lineage>
</organism>
<sequence length="274" mass="31070">MERAKTVWKDGDANKMLDLLFERQKDERELQEKRSFMKGKSQVQVAQNLGLQKVKQCKSQITLLDGGCNKSYTYNQTRGLRYLTGSGEGYSQFESERGLTDVLGVQVQREGELHCVSTFLLEPESIAILQSNEVRSQSNHREVQCESGSIFEQYTNFITGNGADGALHSYNNSIHEGAGLKDVDSKIQGNTNVILSIPWLEMEDQYHESIRSSGQEMVIELEDEKMDSVCDGQEGSGGQEVIIAARRIKLFEDLDKERIFNIWIIICKIQVFKQ</sequence>
<gene>
    <name evidence="1" type="ORF">EZS28_050163</name>
</gene>
<evidence type="ECO:0000313" key="2">
    <source>
        <dbReference type="Proteomes" id="UP000324800"/>
    </source>
</evidence>
<evidence type="ECO:0000313" key="1">
    <source>
        <dbReference type="EMBL" id="KAA6354310.1"/>
    </source>
</evidence>
<name>A0A5J4T9T7_9EUKA</name>
<reference evidence="1 2" key="1">
    <citation type="submission" date="2019-03" db="EMBL/GenBank/DDBJ databases">
        <title>Single cell metagenomics reveals metabolic interactions within the superorganism composed of flagellate Streblomastix strix and complex community of Bacteroidetes bacteria on its surface.</title>
        <authorList>
            <person name="Treitli S.C."/>
            <person name="Kolisko M."/>
            <person name="Husnik F."/>
            <person name="Keeling P."/>
            <person name="Hampl V."/>
        </authorList>
    </citation>
    <scope>NUCLEOTIDE SEQUENCE [LARGE SCALE GENOMIC DNA]</scope>
    <source>
        <strain evidence="1">ST1C</strain>
    </source>
</reference>
<dbReference type="EMBL" id="SNRW01036535">
    <property type="protein sequence ID" value="KAA6354310.1"/>
    <property type="molecule type" value="Genomic_DNA"/>
</dbReference>
<protein>
    <submittedName>
        <fullName evidence="1">Uncharacterized protein</fullName>
    </submittedName>
</protein>
<proteinExistence type="predicted"/>
<comment type="caution">
    <text evidence="1">The sequence shown here is derived from an EMBL/GenBank/DDBJ whole genome shotgun (WGS) entry which is preliminary data.</text>
</comment>
<dbReference type="AlphaFoldDB" id="A0A5J4T9T7"/>
<dbReference type="Proteomes" id="UP000324800">
    <property type="component" value="Unassembled WGS sequence"/>
</dbReference>
<accession>A0A5J4T9T7</accession>